<reference evidence="3" key="2">
    <citation type="submission" date="2025-09" db="UniProtKB">
        <authorList>
            <consortium name="Ensembl"/>
        </authorList>
    </citation>
    <scope>IDENTIFICATION</scope>
</reference>
<keyword evidence="1" id="KW-0732">Signal</keyword>
<dbReference type="SUPFAM" id="SSF48726">
    <property type="entry name" value="Immunoglobulin"/>
    <property type="match status" value="1"/>
</dbReference>
<dbReference type="InterPro" id="IPR013106">
    <property type="entry name" value="Ig_V-set"/>
</dbReference>
<proteinExistence type="predicted"/>
<feature type="domain" description="Ig-like" evidence="2">
    <location>
        <begin position="5"/>
        <end position="120"/>
    </location>
</feature>
<organism evidence="3 4">
    <name type="scientific">Phasianus colchicus</name>
    <name type="common">Common pheasant</name>
    <dbReference type="NCBI Taxonomy" id="9054"/>
    <lineage>
        <taxon>Eukaryota</taxon>
        <taxon>Metazoa</taxon>
        <taxon>Chordata</taxon>
        <taxon>Craniata</taxon>
        <taxon>Vertebrata</taxon>
        <taxon>Euteleostomi</taxon>
        <taxon>Archelosauria</taxon>
        <taxon>Archosauria</taxon>
        <taxon>Dinosauria</taxon>
        <taxon>Saurischia</taxon>
        <taxon>Theropoda</taxon>
        <taxon>Coelurosauria</taxon>
        <taxon>Aves</taxon>
        <taxon>Neognathae</taxon>
        <taxon>Galloanserae</taxon>
        <taxon>Galliformes</taxon>
        <taxon>Phasianidae</taxon>
        <taxon>Phasianinae</taxon>
        <taxon>Phasianus</taxon>
    </lineage>
</organism>
<accession>A0A669PLJ3</accession>
<dbReference type="Ensembl" id="ENSPCLT00000009954.1">
    <property type="protein sequence ID" value="ENSPCLP00000007253.1"/>
    <property type="gene ID" value="ENSPCLG00000006059.1"/>
</dbReference>
<dbReference type="PROSITE" id="PS50835">
    <property type="entry name" value="IG_LIKE"/>
    <property type="match status" value="1"/>
</dbReference>
<name>A0A669PLJ3_PHACC</name>
<feature type="signal peptide" evidence="1">
    <location>
        <begin position="1"/>
        <end position="21"/>
    </location>
</feature>
<evidence type="ECO:0000313" key="4">
    <source>
        <dbReference type="Proteomes" id="UP000472261"/>
    </source>
</evidence>
<dbReference type="AlphaFoldDB" id="A0A669PLJ3"/>
<dbReference type="Proteomes" id="UP000472261">
    <property type="component" value="Unplaced"/>
</dbReference>
<evidence type="ECO:0000259" key="2">
    <source>
        <dbReference type="PROSITE" id="PS50835"/>
    </source>
</evidence>
<evidence type="ECO:0000256" key="1">
    <source>
        <dbReference type="SAM" id="SignalP"/>
    </source>
</evidence>
<dbReference type="InterPro" id="IPR007110">
    <property type="entry name" value="Ig-like_dom"/>
</dbReference>
<dbReference type="InterPro" id="IPR003599">
    <property type="entry name" value="Ig_sub"/>
</dbReference>
<keyword evidence="4" id="KW-1185">Reference proteome</keyword>
<protein>
    <recommendedName>
        <fullName evidence="2">Ig-like domain-containing protein</fullName>
    </recommendedName>
</protein>
<dbReference type="InterPro" id="IPR013783">
    <property type="entry name" value="Ig-like_fold"/>
</dbReference>
<dbReference type="PANTHER" id="PTHR23267">
    <property type="entry name" value="IMMUNOGLOBULIN LIGHT CHAIN"/>
    <property type="match status" value="1"/>
</dbReference>
<dbReference type="InterPro" id="IPR050150">
    <property type="entry name" value="IgV_Light_Chain"/>
</dbReference>
<dbReference type="SMART" id="SM00409">
    <property type="entry name" value="IG"/>
    <property type="match status" value="1"/>
</dbReference>
<sequence length="252" mass="27558">RPWVPFFFSLSTPFSGSLVQAALTQPASVSANPGETVKITCTGGSGSYGWFQQKSPGSAPVTVIYWDDERPSNIPSRFSGSKSGSTHTLTITGVQAEDEAVYYCGSYDTTGVQAEDEAVYYCGNWDSSSSASVPNMDSSLHTIVGKRTPLKEKKPQPWPPVHWRMRAQTRASQNKDSSSRRMGLTATTWSKAGNNIVLYLCKKVQFGSRPKVTSHISTHTEENAFKHGHVKRTEICLSPSPTKSASEESLHF</sequence>
<dbReference type="InterPro" id="IPR036179">
    <property type="entry name" value="Ig-like_dom_sf"/>
</dbReference>
<reference evidence="3" key="1">
    <citation type="submission" date="2025-08" db="UniProtKB">
        <authorList>
            <consortium name="Ensembl"/>
        </authorList>
    </citation>
    <scope>IDENTIFICATION</scope>
</reference>
<dbReference type="Gene3D" id="2.60.40.10">
    <property type="entry name" value="Immunoglobulins"/>
    <property type="match status" value="1"/>
</dbReference>
<evidence type="ECO:0000313" key="3">
    <source>
        <dbReference type="Ensembl" id="ENSPCLP00000007253.1"/>
    </source>
</evidence>
<feature type="chain" id="PRO_5025585012" description="Ig-like domain-containing protein" evidence="1">
    <location>
        <begin position="22"/>
        <end position="252"/>
    </location>
</feature>
<dbReference type="SMART" id="SM00406">
    <property type="entry name" value="IGv"/>
    <property type="match status" value="1"/>
</dbReference>
<dbReference type="Pfam" id="PF07686">
    <property type="entry name" value="V-set"/>
    <property type="match status" value="1"/>
</dbReference>